<dbReference type="Proteomes" id="UP001348369">
    <property type="component" value="Chromosome"/>
</dbReference>
<evidence type="ECO:0000313" key="1">
    <source>
        <dbReference type="EMBL" id="WSB99559.1"/>
    </source>
</evidence>
<protein>
    <submittedName>
        <fullName evidence="1">Uncharacterized protein</fullName>
    </submittedName>
</protein>
<keyword evidence="2" id="KW-1185">Reference proteome</keyword>
<organism evidence="1 2">
    <name type="scientific">Streptomyces scopuliridis</name>
    <dbReference type="NCBI Taxonomy" id="452529"/>
    <lineage>
        <taxon>Bacteria</taxon>
        <taxon>Bacillati</taxon>
        <taxon>Actinomycetota</taxon>
        <taxon>Actinomycetes</taxon>
        <taxon>Kitasatosporales</taxon>
        <taxon>Streptomycetaceae</taxon>
        <taxon>Streptomyces</taxon>
    </lineage>
</organism>
<proteinExistence type="predicted"/>
<name>A0ACD4ZN03_9ACTN</name>
<sequence length="442" mass="48639">MPGPQPHQGLPPELLANPEWQRACQQRDFVKVFHLVKVKAGIYPSRVAALCDMTPSRVGEIMSGRRGLAHIDVIERVADGLRIPGAMLGLAHRPWEIPSPATSRERLPSRSARTSETFADAEQGPDAESHSDLDDLLTLADGRVTRSTLLALRSSVEDYWRRDDEHGGASLRPAVVGHLRYVTQMMRSVRAPLCRDLQSLAAELARLAGWAYFDARQYSTARTHFTQALRLSHGQDDYLFMANVLSCMSLQATYDGQPADAVALACKAQDSARAAGGQPLVMSMLHMREAFAHATLRDAASCHQAIGRSRDAYEQARGQEGEAPSWIRYFDETKLIVDTGIALAKLGESERAEPLIAEGLRRETGAQQRGRAFHAFWLATAQLQQGKLDAACHSAGLALDLSASLDSPRVAGHVHEFHQRLAPYARETPVIAFEQRMREALG</sequence>
<gene>
    <name evidence="1" type="ORF">OG835_22840</name>
</gene>
<dbReference type="EMBL" id="CP109109">
    <property type="protein sequence ID" value="WSB99559.1"/>
    <property type="molecule type" value="Genomic_DNA"/>
</dbReference>
<accession>A0ACD4ZN03</accession>
<reference evidence="1" key="1">
    <citation type="submission" date="2022-10" db="EMBL/GenBank/DDBJ databases">
        <title>The complete genomes of actinobacterial strains from the NBC collection.</title>
        <authorList>
            <person name="Joergensen T.S."/>
            <person name="Alvarez Arevalo M."/>
            <person name="Sterndorff E.B."/>
            <person name="Faurdal D."/>
            <person name="Vuksanovic O."/>
            <person name="Mourched A.-S."/>
            <person name="Charusanti P."/>
            <person name="Shaw S."/>
            <person name="Blin K."/>
            <person name="Weber T."/>
        </authorList>
    </citation>
    <scope>NUCLEOTIDE SEQUENCE</scope>
    <source>
        <strain evidence="1">NBC 01771</strain>
    </source>
</reference>
<evidence type="ECO:0000313" key="2">
    <source>
        <dbReference type="Proteomes" id="UP001348369"/>
    </source>
</evidence>